<keyword evidence="2" id="KW-1185">Reference proteome</keyword>
<gene>
    <name evidence="1" type="ORF">GCM10009807_26360</name>
</gene>
<name>A0ABP4T2Z0_9MICO</name>
<evidence type="ECO:0000313" key="2">
    <source>
        <dbReference type="Proteomes" id="UP001500596"/>
    </source>
</evidence>
<accession>A0ABP4T2Z0</accession>
<proteinExistence type="predicted"/>
<organism evidence="1 2">
    <name type="scientific">Microbacterium lacus</name>
    <dbReference type="NCBI Taxonomy" id="415217"/>
    <lineage>
        <taxon>Bacteria</taxon>
        <taxon>Bacillati</taxon>
        <taxon>Actinomycetota</taxon>
        <taxon>Actinomycetes</taxon>
        <taxon>Micrococcales</taxon>
        <taxon>Microbacteriaceae</taxon>
        <taxon>Microbacterium</taxon>
    </lineage>
</organism>
<dbReference type="EMBL" id="BAAAPK010000001">
    <property type="protein sequence ID" value="GAA1681163.1"/>
    <property type="molecule type" value="Genomic_DNA"/>
</dbReference>
<comment type="caution">
    <text evidence="1">The sequence shown here is derived from an EMBL/GenBank/DDBJ whole genome shotgun (WGS) entry which is preliminary data.</text>
</comment>
<sequence length="110" mass="11755">MRDRSDFVVGLIRCGGPRSVRVADRAAAAVSLGGFDVRASDLADSPSALDTPRGMLEYESTNRKEEIMCSRVTCEVCGKATWEGCGQHVEEALRGVPDEQRCAGHADVAA</sequence>
<evidence type="ECO:0000313" key="1">
    <source>
        <dbReference type="EMBL" id="GAA1681163.1"/>
    </source>
</evidence>
<protein>
    <submittedName>
        <fullName evidence="1">Uncharacterized protein</fullName>
    </submittedName>
</protein>
<dbReference type="PANTHER" id="PTHR34724">
    <property type="entry name" value="OS12G0596101 PROTEIN"/>
    <property type="match status" value="1"/>
</dbReference>
<reference evidence="2" key="1">
    <citation type="journal article" date="2019" name="Int. J. Syst. Evol. Microbiol.">
        <title>The Global Catalogue of Microorganisms (GCM) 10K type strain sequencing project: providing services to taxonomists for standard genome sequencing and annotation.</title>
        <authorList>
            <consortium name="The Broad Institute Genomics Platform"/>
            <consortium name="The Broad Institute Genome Sequencing Center for Infectious Disease"/>
            <person name="Wu L."/>
            <person name="Ma J."/>
        </authorList>
    </citation>
    <scope>NUCLEOTIDE SEQUENCE [LARGE SCALE GENOMIC DNA]</scope>
    <source>
        <strain evidence="2">JCM 15575</strain>
    </source>
</reference>
<dbReference type="PANTHER" id="PTHR34724:SF2">
    <property type="entry name" value="OS12G0596101 PROTEIN"/>
    <property type="match status" value="1"/>
</dbReference>
<dbReference type="Proteomes" id="UP001500596">
    <property type="component" value="Unassembled WGS sequence"/>
</dbReference>